<reference evidence="1 2" key="1">
    <citation type="submission" date="2020-08" db="EMBL/GenBank/DDBJ databases">
        <title>A Genomic Blueprint of the Chicken Gut Microbiome.</title>
        <authorList>
            <person name="Gilroy R."/>
            <person name="Ravi A."/>
            <person name="Getino M."/>
            <person name="Pursley I."/>
            <person name="Horton D.L."/>
            <person name="Alikhan N.-F."/>
            <person name="Baker D."/>
            <person name="Gharbi K."/>
            <person name="Hall N."/>
            <person name="Watson M."/>
            <person name="Adriaenssens E.M."/>
            <person name="Foster-Nyarko E."/>
            <person name="Jarju S."/>
            <person name="Secka A."/>
            <person name="Antonio M."/>
            <person name="Oren A."/>
            <person name="Chaudhuri R."/>
            <person name="La Ragione R.M."/>
            <person name="Hildebrand F."/>
            <person name="Pallen M.J."/>
        </authorList>
    </citation>
    <scope>NUCLEOTIDE SEQUENCE [LARGE SCALE GENOMIC DNA]</scope>
    <source>
        <strain evidence="1 2">Sa2CUA2</strain>
    </source>
</reference>
<evidence type="ECO:0000313" key="1">
    <source>
        <dbReference type="EMBL" id="MBD7977805.1"/>
    </source>
</evidence>
<organism evidence="1 2">
    <name type="scientific">Serpens gallinarum</name>
    <dbReference type="NCBI Taxonomy" id="2763075"/>
    <lineage>
        <taxon>Bacteria</taxon>
        <taxon>Pseudomonadati</taxon>
        <taxon>Pseudomonadota</taxon>
        <taxon>Gammaproteobacteria</taxon>
        <taxon>Pseudomonadales</taxon>
        <taxon>Pseudomonadaceae</taxon>
        <taxon>Pseudomonas</taxon>
    </lineage>
</organism>
<keyword evidence="2" id="KW-1185">Reference proteome</keyword>
<dbReference type="RefSeq" id="WP_251836579.1">
    <property type="nucleotide sequence ID" value="NZ_JACSQG010000005.1"/>
</dbReference>
<evidence type="ECO:0000313" key="2">
    <source>
        <dbReference type="Proteomes" id="UP000611945"/>
    </source>
</evidence>
<proteinExistence type="predicted"/>
<name>A0ABR8TQM9_9PSED</name>
<gene>
    <name evidence="1" type="ORF">H9642_11465</name>
</gene>
<protein>
    <submittedName>
        <fullName evidence="1">Uncharacterized protein</fullName>
    </submittedName>
</protein>
<comment type="caution">
    <text evidence="1">The sequence shown here is derived from an EMBL/GenBank/DDBJ whole genome shotgun (WGS) entry which is preliminary data.</text>
</comment>
<sequence>MSTLDIEGWCKTSPQQASSPLGVFHFYIDGNHHRQLEEAEEQLVKSGGAEVLITPDLSTLELIPPPDCGPLADCHLRVYLRPDDQRGQFHLVGHRASDGSLVYTNAMMIDMLS</sequence>
<accession>A0ABR8TQM9</accession>
<dbReference type="Proteomes" id="UP000611945">
    <property type="component" value="Unassembled WGS sequence"/>
</dbReference>
<dbReference type="EMBL" id="JACSQG010000005">
    <property type="protein sequence ID" value="MBD7977805.1"/>
    <property type="molecule type" value="Genomic_DNA"/>
</dbReference>